<dbReference type="AlphaFoldDB" id="A0A1F5G5H7"/>
<proteinExistence type="predicted"/>
<dbReference type="EMBL" id="MFAY01000064">
    <property type="protein sequence ID" value="OGD87126.1"/>
    <property type="molecule type" value="Genomic_DNA"/>
</dbReference>
<gene>
    <name evidence="2" type="ORF">A2693_01290</name>
</gene>
<dbReference type="Proteomes" id="UP000178577">
    <property type="component" value="Unassembled WGS sequence"/>
</dbReference>
<sequence>MAIRQETEKGKSLLAFKIGGSALSPDHVITQLLKDGEFPIVIDVNPDSDKGVETSVSVFVFSHADRDALLMLIHRPRPEAIRIALSGVGDLKLEGCGFDEETAKRIEALYWQSHAQFLQAQAKDKYYSEHQEEPDKQRQVQLQTEAGESLRRSRRLLRGGLKEISEEDVRVLLEGDVNQFLAQRNVASTPI</sequence>
<reference evidence="2 3" key="1">
    <citation type="journal article" date="2016" name="Nat. Commun.">
        <title>Thousands of microbial genomes shed light on interconnected biogeochemical processes in an aquifer system.</title>
        <authorList>
            <person name="Anantharaman K."/>
            <person name="Brown C.T."/>
            <person name="Hug L.A."/>
            <person name="Sharon I."/>
            <person name="Castelle C.J."/>
            <person name="Probst A.J."/>
            <person name="Thomas B.C."/>
            <person name="Singh A."/>
            <person name="Wilkins M.J."/>
            <person name="Karaoz U."/>
            <person name="Brodie E.L."/>
            <person name="Williams K.H."/>
            <person name="Hubbard S.S."/>
            <person name="Banfield J.F."/>
        </authorList>
    </citation>
    <scope>NUCLEOTIDE SEQUENCE [LARGE SCALE GENOMIC DNA]</scope>
</reference>
<evidence type="ECO:0000313" key="3">
    <source>
        <dbReference type="Proteomes" id="UP000178577"/>
    </source>
</evidence>
<feature type="region of interest" description="Disordered" evidence="1">
    <location>
        <begin position="126"/>
        <end position="145"/>
    </location>
</feature>
<protein>
    <submittedName>
        <fullName evidence="2">Uncharacterized protein</fullName>
    </submittedName>
</protein>
<feature type="compositionally biased region" description="Basic and acidic residues" evidence="1">
    <location>
        <begin position="126"/>
        <end position="138"/>
    </location>
</feature>
<name>A0A1F5G5H7_9BACT</name>
<evidence type="ECO:0000313" key="2">
    <source>
        <dbReference type="EMBL" id="OGD87126.1"/>
    </source>
</evidence>
<accession>A0A1F5G5H7</accession>
<comment type="caution">
    <text evidence="2">The sequence shown here is derived from an EMBL/GenBank/DDBJ whole genome shotgun (WGS) entry which is preliminary data.</text>
</comment>
<organism evidence="2 3">
    <name type="scientific">Candidatus Curtissbacteria bacterium RIFCSPHIGHO2_01_FULL_40_12</name>
    <dbReference type="NCBI Taxonomy" id="1797710"/>
    <lineage>
        <taxon>Bacteria</taxon>
        <taxon>Candidatus Curtissiibacteriota</taxon>
    </lineage>
</organism>
<evidence type="ECO:0000256" key="1">
    <source>
        <dbReference type="SAM" id="MobiDB-lite"/>
    </source>
</evidence>